<organism evidence="1 2">
    <name type="scientific">Lentzea albidocapillata subsp. violacea</name>
    <dbReference type="NCBI Taxonomy" id="128104"/>
    <lineage>
        <taxon>Bacteria</taxon>
        <taxon>Bacillati</taxon>
        <taxon>Actinomycetota</taxon>
        <taxon>Actinomycetes</taxon>
        <taxon>Pseudonocardiales</taxon>
        <taxon>Pseudonocardiaceae</taxon>
        <taxon>Lentzea</taxon>
    </lineage>
</organism>
<gene>
    <name evidence="1" type="ORF">SAMN04488074_101671</name>
</gene>
<evidence type="ECO:0000313" key="2">
    <source>
        <dbReference type="Proteomes" id="UP000199682"/>
    </source>
</evidence>
<evidence type="ECO:0000313" key="1">
    <source>
        <dbReference type="EMBL" id="SDJ16191.1"/>
    </source>
</evidence>
<proteinExistence type="predicted"/>
<accession>A0A1G8RGZ6</accession>
<name>A0A1G8RGZ6_9PSEU</name>
<reference evidence="2" key="1">
    <citation type="submission" date="2016-10" db="EMBL/GenBank/DDBJ databases">
        <authorList>
            <person name="Varghese N."/>
            <person name="Submissions S."/>
        </authorList>
    </citation>
    <scope>NUCLEOTIDE SEQUENCE [LARGE SCALE GENOMIC DNA]</scope>
    <source>
        <strain evidence="2">DSM 44796</strain>
    </source>
</reference>
<protein>
    <submittedName>
        <fullName evidence="1">Uncharacterized protein</fullName>
    </submittedName>
</protein>
<dbReference type="AlphaFoldDB" id="A0A1G8RGZ6"/>
<dbReference type="Proteomes" id="UP000199682">
    <property type="component" value="Unassembled WGS sequence"/>
</dbReference>
<dbReference type="EMBL" id="FNET01000001">
    <property type="protein sequence ID" value="SDJ16191.1"/>
    <property type="molecule type" value="Genomic_DNA"/>
</dbReference>
<sequence>MYLDSVNGRDEPGTSVVLTVAPYESPEESSLSSPSHRVVQLRTPMTEDQRLSLVEQTALCHPAVHSVELSSDAEIHVEVVVWRGSSPQRTVHDIAAALDAVLPGVPVCVSVSAVAYRRRATTLLAVYK</sequence>